<evidence type="ECO:0000256" key="4">
    <source>
        <dbReference type="PROSITE-ProRule" id="PRU00284"/>
    </source>
</evidence>
<evidence type="ECO:0000256" key="5">
    <source>
        <dbReference type="SAM" id="Coils"/>
    </source>
</evidence>
<dbReference type="RefSeq" id="WP_062476969.1">
    <property type="nucleotide sequence ID" value="NZ_CP013650.1"/>
</dbReference>
<comment type="similarity">
    <text evidence="3">Belongs to the methyl-accepting chemotaxis (MCP) protein family.</text>
</comment>
<evidence type="ECO:0000259" key="7">
    <source>
        <dbReference type="PROSITE" id="PS50111"/>
    </source>
</evidence>
<dbReference type="AlphaFoldDB" id="A0A0U3AHR4"/>
<dbReference type="STRING" id="1526571.AT746_04415"/>
<dbReference type="PROSITE" id="PS50111">
    <property type="entry name" value="CHEMOTAXIS_TRANSDUC_2"/>
    <property type="match status" value="1"/>
</dbReference>
<evidence type="ECO:0000256" key="3">
    <source>
        <dbReference type="ARBA" id="ARBA00029447"/>
    </source>
</evidence>
<keyword evidence="2 4" id="KW-0807">Transducer</keyword>
<evidence type="ECO:0000313" key="8">
    <source>
        <dbReference type="EMBL" id="ALS97586.1"/>
    </source>
</evidence>
<dbReference type="SUPFAM" id="SSF58104">
    <property type="entry name" value="Methyl-accepting chemotaxis protein (MCP) signaling domain"/>
    <property type="match status" value="1"/>
</dbReference>
<dbReference type="SMART" id="SM00283">
    <property type="entry name" value="MA"/>
    <property type="match status" value="1"/>
</dbReference>
<feature type="domain" description="Methyl-accepting transducer" evidence="7">
    <location>
        <begin position="1"/>
        <end position="234"/>
    </location>
</feature>
<keyword evidence="9" id="KW-1185">Reference proteome</keyword>
<dbReference type="Proteomes" id="UP000068447">
    <property type="component" value="Chromosome"/>
</dbReference>
<evidence type="ECO:0000256" key="2">
    <source>
        <dbReference type="ARBA" id="ARBA00023224"/>
    </source>
</evidence>
<accession>A0A0U3AHR4</accession>
<evidence type="ECO:0000256" key="1">
    <source>
        <dbReference type="ARBA" id="ARBA00004370"/>
    </source>
</evidence>
<dbReference type="InterPro" id="IPR004089">
    <property type="entry name" value="MCPsignal_dom"/>
</dbReference>
<protein>
    <recommendedName>
        <fullName evidence="7">Methyl-accepting transducer domain-containing protein</fullName>
    </recommendedName>
</protein>
<dbReference type="GO" id="GO:0004888">
    <property type="term" value="F:transmembrane signaling receptor activity"/>
    <property type="evidence" value="ECO:0007669"/>
    <property type="project" value="InterPro"/>
</dbReference>
<proteinExistence type="inferred from homology"/>
<gene>
    <name evidence="8" type="ORF">AT746_04415</name>
</gene>
<feature type="region of interest" description="Disordered" evidence="6">
    <location>
        <begin position="1"/>
        <end position="27"/>
    </location>
</feature>
<dbReference type="GO" id="GO:0007165">
    <property type="term" value="P:signal transduction"/>
    <property type="evidence" value="ECO:0007669"/>
    <property type="project" value="UniProtKB-KW"/>
</dbReference>
<keyword evidence="5" id="KW-0175">Coiled coil</keyword>
<dbReference type="GO" id="GO:0006935">
    <property type="term" value="P:chemotaxis"/>
    <property type="evidence" value="ECO:0007669"/>
    <property type="project" value="InterPro"/>
</dbReference>
<dbReference type="PANTHER" id="PTHR32089">
    <property type="entry name" value="METHYL-ACCEPTING CHEMOTAXIS PROTEIN MCPB"/>
    <property type="match status" value="1"/>
</dbReference>
<feature type="compositionally biased region" description="Polar residues" evidence="6">
    <location>
        <begin position="1"/>
        <end position="18"/>
    </location>
</feature>
<evidence type="ECO:0000313" key="9">
    <source>
        <dbReference type="Proteomes" id="UP000068447"/>
    </source>
</evidence>
<sequence length="275" mass="29547">MLSSSAEELNSITASTRDGVNRQQHETESVAAAMNQMTTTVQDVSHSASEAAAASKLADTESVKGRQLVNDAVQGIRELAQQVEKTSQEMNLLQEEAKNISTVLQVISEIAEQTNLLALNAAIEAARAGEQGRGFAVVADEVRTLASRSHDSTEQISTIIERLQQKTNSAVQVMLQGNQLAEKCVEKADIAGKALEKITIEVSAISEKNYMIASAADQQKTVSEEINRNVVNINDIAKASTEAASQTLETSHSLAQLATELQNVVQQFKISQVQA</sequence>
<dbReference type="PANTHER" id="PTHR32089:SF112">
    <property type="entry name" value="LYSOZYME-LIKE PROTEIN-RELATED"/>
    <property type="match status" value="1"/>
</dbReference>
<organism evidence="8 9">
    <name type="scientific">Lacimicrobium alkaliphilum</name>
    <dbReference type="NCBI Taxonomy" id="1526571"/>
    <lineage>
        <taxon>Bacteria</taxon>
        <taxon>Pseudomonadati</taxon>
        <taxon>Pseudomonadota</taxon>
        <taxon>Gammaproteobacteria</taxon>
        <taxon>Alteromonadales</taxon>
        <taxon>Alteromonadaceae</taxon>
        <taxon>Lacimicrobium</taxon>
    </lineage>
</organism>
<dbReference type="EMBL" id="CP013650">
    <property type="protein sequence ID" value="ALS97586.1"/>
    <property type="molecule type" value="Genomic_DNA"/>
</dbReference>
<comment type="subcellular location">
    <subcellularLocation>
        <location evidence="1">Membrane</location>
    </subcellularLocation>
</comment>
<feature type="coiled-coil region" evidence="5">
    <location>
        <begin position="69"/>
        <end position="103"/>
    </location>
</feature>
<dbReference type="KEGG" id="lal:AT746_04415"/>
<dbReference type="GO" id="GO:0016020">
    <property type="term" value="C:membrane"/>
    <property type="evidence" value="ECO:0007669"/>
    <property type="project" value="UniProtKB-SubCell"/>
</dbReference>
<dbReference type="FunFam" id="1.10.287.950:FF:000001">
    <property type="entry name" value="Methyl-accepting chemotaxis sensory transducer"/>
    <property type="match status" value="1"/>
</dbReference>
<dbReference type="Gene3D" id="1.10.287.950">
    <property type="entry name" value="Methyl-accepting chemotaxis protein"/>
    <property type="match status" value="1"/>
</dbReference>
<name>A0A0U3AHR4_9ALTE</name>
<dbReference type="PRINTS" id="PR00260">
    <property type="entry name" value="CHEMTRNSDUCR"/>
</dbReference>
<dbReference type="Pfam" id="PF00015">
    <property type="entry name" value="MCPsignal"/>
    <property type="match status" value="1"/>
</dbReference>
<reference evidence="8 9" key="1">
    <citation type="submission" date="2015-12" db="EMBL/GenBank/DDBJ databases">
        <title>Complete genome of Lacimicrobium alkaliphilum KCTC 32984.</title>
        <authorList>
            <person name="Kim S.-G."/>
            <person name="Lee Y.-J."/>
        </authorList>
    </citation>
    <scope>NUCLEOTIDE SEQUENCE [LARGE SCALE GENOMIC DNA]</scope>
    <source>
        <strain evidence="8 9">YelD216</strain>
    </source>
</reference>
<dbReference type="InterPro" id="IPR004090">
    <property type="entry name" value="Chemotax_Me-accpt_rcpt"/>
</dbReference>
<evidence type="ECO:0000256" key="6">
    <source>
        <dbReference type="SAM" id="MobiDB-lite"/>
    </source>
</evidence>